<evidence type="ECO:0000256" key="7">
    <source>
        <dbReference type="ARBA" id="ARBA00023002"/>
    </source>
</evidence>
<evidence type="ECO:0000256" key="5">
    <source>
        <dbReference type="ARBA" id="ARBA00022729"/>
    </source>
</evidence>
<evidence type="ECO:0000256" key="10">
    <source>
        <dbReference type="ARBA" id="ARBA00023277"/>
    </source>
</evidence>
<feature type="domain" description="CBM1" evidence="16">
    <location>
        <begin position="301"/>
        <end position="337"/>
    </location>
</feature>
<comment type="catalytic activity">
    <reaction evidence="13">
        <text>[(1-&gt;4)-beta-D-glucosyl]n+m + reduced acceptor + O2 = 4-dehydro-beta-D-glucosyl-[(1-&gt;4)-beta-D-glucosyl]n-1 + [(1-&gt;4)-beta-D-glucosyl]m + acceptor + H2O.</text>
        <dbReference type="EC" id="1.14.99.56"/>
    </reaction>
</comment>
<feature type="domain" description="CBM1" evidence="16">
    <location>
        <begin position="421"/>
        <end position="456"/>
    </location>
</feature>
<keyword evidence="4" id="KW-0479">Metal-binding</keyword>
<keyword evidence="11" id="KW-0624">Polysaccharide degradation</keyword>
<evidence type="ECO:0000259" key="17">
    <source>
        <dbReference type="PROSITE" id="PS51824"/>
    </source>
</evidence>
<dbReference type="Proteomes" id="UP001378960">
    <property type="component" value="Unassembled WGS sequence"/>
</dbReference>
<dbReference type="PROSITE" id="PS00562">
    <property type="entry name" value="CBM1_1"/>
    <property type="match status" value="3"/>
</dbReference>
<evidence type="ECO:0000256" key="11">
    <source>
        <dbReference type="ARBA" id="ARBA00023326"/>
    </source>
</evidence>
<dbReference type="InterPro" id="IPR035971">
    <property type="entry name" value="CBD_sf"/>
</dbReference>
<comment type="similarity">
    <text evidence="12">Belongs to the polysaccharide monooxygenase AA9 family.</text>
</comment>
<dbReference type="PANTHER" id="PTHR33353">
    <property type="entry name" value="PUTATIVE (AFU_ORTHOLOGUE AFUA_1G12560)-RELATED"/>
    <property type="match status" value="1"/>
</dbReference>
<feature type="domain" description="CBM1" evidence="16">
    <location>
        <begin position="365"/>
        <end position="401"/>
    </location>
</feature>
<evidence type="ECO:0000256" key="1">
    <source>
        <dbReference type="ARBA" id="ARBA00001973"/>
    </source>
</evidence>
<feature type="chain" id="PRO_5043484400" description="lytic cellulose monooxygenase (C4-dehydrogenating)" evidence="15">
    <location>
        <begin position="18"/>
        <end position="460"/>
    </location>
</feature>
<evidence type="ECO:0000256" key="8">
    <source>
        <dbReference type="ARBA" id="ARBA00023008"/>
    </source>
</evidence>
<dbReference type="GO" id="GO:0004497">
    <property type="term" value="F:monooxygenase activity"/>
    <property type="evidence" value="ECO:0007669"/>
    <property type="project" value="UniProtKB-KW"/>
</dbReference>
<keyword evidence="6" id="KW-0136">Cellulose degradation</keyword>
<dbReference type="SMART" id="SM00236">
    <property type="entry name" value="fCBD"/>
    <property type="match status" value="3"/>
</dbReference>
<evidence type="ECO:0000256" key="6">
    <source>
        <dbReference type="ARBA" id="ARBA00023001"/>
    </source>
</evidence>
<keyword evidence="8" id="KW-0186">Copper</keyword>
<reference evidence="18 19" key="1">
    <citation type="journal article" date="2023" name="Elife">
        <title>Identification of key yeast species and microbe-microbe interactions impacting larval growth of Drosophila in the wild.</title>
        <authorList>
            <person name="Mure A."/>
            <person name="Sugiura Y."/>
            <person name="Maeda R."/>
            <person name="Honda K."/>
            <person name="Sakurai N."/>
            <person name="Takahashi Y."/>
            <person name="Watada M."/>
            <person name="Katoh T."/>
            <person name="Gotoh A."/>
            <person name="Gotoh Y."/>
            <person name="Taniguchi I."/>
            <person name="Nakamura K."/>
            <person name="Hayashi T."/>
            <person name="Katayama T."/>
            <person name="Uemura T."/>
            <person name="Hattori Y."/>
        </authorList>
    </citation>
    <scope>NUCLEOTIDE SEQUENCE [LARGE SCALE GENOMIC DNA]</scope>
    <source>
        <strain evidence="18 19">PK-24</strain>
    </source>
</reference>
<comment type="caution">
    <text evidence="18">The sequence shown here is derived from an EMBL/GenBank/DDBJ whole genome shotgun (WGS) entry which is preliminary data.</text>
</comment>
<dbReference type="GO" id="GO:0030245">
    <property type="term" value="P:cellulose catabolic process"/>
    <property type="evidence" value="ECO:0007669"/>
    <property type="project" value="UniProtKB-KW"/>
</dbReference>
<sequence>MSSLSLSVLSLLSAALATYSNSTAPVDFVTGTYPELIEVGTYAKCPSLNFDFKSHGSYPPASASVVSAYQVDENDYEITLQFSAQYCPPLSNLDQAAIIGVNSPESPVYYLHDSNQKISNIADSCDWSASFVVTGAETDGVVCVPNFQIHYSWFSGLASSSYASSFKYNSAYEYAMNCVHDNNNNAQSDFSQYCFAVDSVPESSSSSSVASSAIESSSSSSVASSAIESSSSSSVASSAIESLSSSSAIATVAPSTISVPTVEPTTSSFIDIPSYVNSSIPSTTFSSSLTTITTSASGNEKLAELYYQCGGINWTGATACVEGAVCSSMNPFYYQCVAGPTPTTTPTTTKATTKSTTSNTATPTTTALLYGQCGGNNWTGATVCVEGAVCSSMNPYYYQCVAGPTPTTTKHTTSNTAIPTTFAPLYGQCGGNNWTGATACSQGVCSSMNDFYYQCVMTAY</sequence>
<gene>
    <name evidence="18" type="ORF">DAPK24_054720</name>
</gene>
<evidence type="ECO:0000256" key="14">
    <source>
        <dbReference type="ARBA" id="ARBA00047174"/>
    </source>
</evidence>
<proteinExistence type="inferred from homology"/>
<organism evidence="18 19">
    <name type="scientific">Pichia kluyveri</name>
    <name type="common">Yeast</name>
    <dbReference type="NCBI Taxonomy" id="36015"/>
    <lineage>
        <taxon>Eukaryota</taxon>
        <taxon>Fungi</taxon>
        <taxon>Dikarya</taxon>
        <taxon>Ascomycota</taxon>
        <taxon>Saccharomycotina</taxon>
        <taxon>Pichiomycetes</taxon>
        <taxon>Pichiales</taxon>
        <taxon>Pichiaceae</taxon>
        <taxon>Pichia</taxon>
    </lineage>
</organism>
<comment type="subcellular location">
    <subcellularLocation>
        <location evidence="2">Secreted</location>
    </subcellularLocation>
</comment>
<dbReference type="PROSITE" id="PS51164">
    <property type="entry name" value="CBM1_2"/>
    <property type="match status" value="3"/>
</dbReference>
<accession>A0AAV5RE59</accession>
<keyword evidence="5 15" id="KW-0732">Signal</keyword>
<evidence type="ECO:0000259" key="16">
    <source>
        <dbReference type="PROSITE" id="PS51164"/>
    </source>
</evidence>
<dbReference type="InterPro" id="IPR018789">
    <property type="entry name" value="Flo11"/>
</dbReference>
<dbReference type="Pfam" id="PF10182">
    <property type="entry name" value="Flo11"/>
    <property type="match status" value="1"/>
</dbReference>
<dbReference type="SMART" id="SM01213">
    <property type="entry name" value="Flo11"/>
    <property type="match status" value="1"/>
</dbReference>
<protein>
    <recommendedName>
        <fullName evidence="14">lytic cellulose monooxygenase (C4-dehydrogenating)</fullName>
        <ecNumber evidence="14">1.14.99.56</ecNumber>
    </recommendedName>
</protein>
<name>A0AAV5RE59_PICKL</name>
<evidence type="ECO:0000313" key="18">
    <source>
        <dbReference type="EMBL" id="GMM48874.1"/>
    </source>
</evidence>
<dbReference type="PROSITE" id="PS51824">
    <property type="entry name" value="FLO11"/>
    <property type="match status" value="1"/>
</dbReference>
<dbReference type="InterPro" id="IPR000254">
    <property type="entry name" value="CBD"/>
</dbReference>
<evidence type="ECO:0000256" key="2">
    <source>
        <dbReference type="ARBA" id="ARBA00004613"/>
    </source>
</evidence>
<keyword evidence="10" id="KW-0119">Carbohydrate metabolism</keyword>
<dbReference type="GO" id="GO:0030248">
    <property type="term" value="F:cellulose binding"/>
    <property type="evidence" value="ECO:0007669"/>
    <property type="project" value="InterPro"/>
</dbReference>
<evidence type="ECO:0000256" key="12">
    <source>
        <dbReference type="ARBA" id="ARBA00044502"/>
    </source>
</evidence>
<evidence type="ECO:0000256" key="9">
    <source>
        <dbReference type="ARBA" id="ARBA00023033"/>
    </source>
</evidence>
<dbReference type="EC" id="1.14.99.56" evidence="14"/>
<dbReference type="Pfam" id="PF00734">
    <property type="entry name" value="CBM_1"/>
    <property type="match status" value="3"/>
</dbReference>
<dbReference type="EMBL" id="BTGB01000009">
    <property type="protein sequence ID" value="GMM48874.1"/>
    <property type="molecule type" value="Genomic_DNA"/>
</dbReference>
<evidence type="ECO:0000256" key="15">
    <source>
        <dbReference type="SAM" id="SignalP"/>
    </source>
</evidence>
<dbReference type="AlphaFoldDB" id="A0AAV5RE59"/>
<evidence type="ECO:0000256" key="13">
    <source>
        <dbReference type="ARBA" id="ARBA00045077"/>
    </source>
</evidence>
<keyword evidence="3" id="KW-0964">Secreted</keyword>
<dbReference type="PANTHER" id="PTHR33353:SF10">
    <property type="entry name" value="ENDO-BETA-1,4-GLUCANASE D"/>
    <property type="match status" value="1"/>
</dbReference>
<keyword evidence="7" id="KW-0560">Oxidoreductase</keyword>
<dbReference type="InterPro" id="IPR049892">
    <property type="entry name" value="AA9"/>
</dbReference>
<feature type="domain" description="Flo11" evidence="17">
    <location>
        <begin position="32"/>
        <end position="205"/>
    </location>
</feature>
<evidence type="ECO:0000256" key="3">
    <source>
        <dbReference type="ARBA" id="ARBA00022525"/>
    </source>
</evidence>
<dbReference type="GO" id="GO:0046872">
    <property type="term" value="F:metal ion binding"/>
    <property type="evidence" value="ECO:0007669"/>
    <property type="project" value="UniProtKB-KW"/>
</dbReference>
<keyword evidence="19" id="KW-1185">Reference proteome</keyword>
<keyword evidence="9" id="KW-0503">Monooxygenase</keyword>
<feature type="signal peptide" evidence="15">
    <location>
        <begin position="1"/>
        <end position="17"/>
    </location>
</feature>
<evidence type="ECO:0000313" key="19">
    <source>
        <dbReference type="Proteomes" id="UP001378960"/>
    </source>
</evidence>
<evidence type="ECO:0000256" key="4">
    <source>
        <dbReference type="ARBA" id="ARBA00022723"/>
    </source>
</evidence>
<dbReference type="SUPFAM" id="SSF57180">
    <property type="entry name" value="Cellulose-binding domain"/>
    <property type="match status" value="3"/>
</dbReference>
<dbReference type="GO" id="GO:0005576">
    <property type="term" value="C:extracellular region"/>
    <property type="evidence" value="ECO:0007669"/>
    <property type="project" value="UniProtKB-SubCell"/>
</dbReference>
<comment type="cofactor">
    <cofactor evidence="1">
        <name>Cu(2+)</name>
        <dbReference type="ChEBI" id="CHEBI:29036"/>
    </cofactor>
</comment>